<evidence type="ECO:0000313" key="2">
    <source>
        <dbReference type="Proteomes" id="UP000516305"/>
    </source>
</evidence>
<reference evidence="1 2" key="1">
    <citation type="submission" date="2020-08" db="EMBL/GenBank/DDBJ databases">
        <title>Croceimicrobium hydrocarbonivorans gen. nov., sp. nov., a novel marine bacterium isolated from a bacterial consortium that degrades polyethylene terephthalate.</title>
        <authorList>
            <person name="Liu R."/>
        </authorList>
    </citation>
    <scope>NUCLEOTIDE SEQUENCE [LARGE SCALE GENOMIC DNA]</scope>
    <source>
        <strain evidence="1 2">A20-9</strain>
    </source>
</reference>
<dbReference type="RefSeq" id="WP_210759953.1">
    <property type="nucleotide sequence ID" value="NZ_CP060139.1"/>
</dbReference>
<name>A0A7H0VI77_9FLAO</name>
<keyword evidence="2" id="KW-1185">Reference proteome</keyword>
<dbReference type="EMBL" id="CP060139">
    <property type="protein sequence ID" value="QNR25425.1"/>
    <property type="molecule type" value="Genomic_DNA"/>
</dbReference>
<proteinExistence type="predicted"/>
<organism evidence="1 2">
    <name type="scientific">Croceimicrobium hydrocarbonivorans</name>
    <dbReference type="NCBI Taxonomy" id="2761580"/>
    <lineage>
        <taxon>Bacteria</taxon>
        <taxon>Pseudomonadati</taxon>
        <taxon>Bacteroidota</taxon>
        <taxon>Flavobacteriia</taxon>
        <taxon>Flavobacteriales</taxon>
        <taxon>Owenweeksiaceae</taxon>
        <taxon>Croceimicrobium</taxon>
    </lineage>
</organism>
<dbReference type="Proteomes" id="UP000516305">
    <property type="component" value="Chromosome"/>
</dbReference>
<dbReference type="KEGG" id="chyd:H4K34_06185"/>
<dbReference type="AlphaFoldDB" id="A0A7H0VI77"/>
<gene>
    <name evidence="1" type="ORF">H4K34_06185</name>
</gene>
<evidence type="ECO:0000313" key="1">
    <source>
        <dbReference type="EMBL" id="QNR25425.1"/>
    </source>
</evidence>
<accession>A0A7H0VI77</accession>
<sequence>MSLKPLAYLTFISICLSNPLWSQNSFKEVKISFANLVKYPLESSIDLSQNQNNQIPLFNTNLSWGLYKKGNSRFPLYHGFSLGSQFRSYQKPSYAFTQFDYLAYNYGFVSTTPTHTSILTDTKQLKLDLAYGLRYGTNLPFRPGLRSKLNFGLDFHLATPIYIRQEFAHISGEKFEQQLKDALYSNYIDLKLEASLRWHFKLNEQNYLGLLISTTGLLSNLNQSNYLGYISAGISYIYL</sequence>
<protein>
    <submittedName>
        <fullName evidence="1">Uncharacterized protein</fullName>
    </submittedName>
</protein>